<dbReference type="PROSITE" id="PS51257">
    <property type="entry name" value="PROKAR_LIPOPROTEIN"/>
    <property type="match status" value="1"/>
</dbReference>
<sequence length="329" mass="35852">MKKWAFAAVLMCLVLALAACGSSTKDEKSNAASNDDTIKIENNFGVTSEDGKSTNTVKETVNVPKDAKKVVVFDMGYLDTLDALGLSDRVVGVPQQNIPAYLKQYKDSKYANVGGLKEPDFEKIAELNPDVIFISGRQASQFKEFNEIAPTVYVGIDTTNYMDSFKANTELAGKIFNKEDAVKTELAKVDDQIKELNEKATKANEKALIVLGTQGSLSAYGAGSRFGLIHDVFGFGQTDKKIEVSTHGQTVTSEYVYEKNPDVLFVIDRDSAIGEKSSVKKDLENELIKKTNAYKNGKIVYLNAETWYLAGGGIESVSQMVTDASAALK</sequence>
<evidence type="ECO:0000256" key="3">
    <source>
        <dbReference type="ARBA" id="ARBA00022448"/>
    </source>
</evidence>
<dbReference type="PANTHER" id="PTHR30532:SF28">
    <property type="entry name" value="PETROBACTIN-BINDING PROTEIN YCLQ"/>
    <property type="match status" value="1"/>
</dbReference>
<feature type="domain" description="Fe/B12 periplasmic-binding" evidence="7">
    <location>
        <begin position="69"/>
        <end position="329"/>
    </location>
</feature>
<dbReference type="Proteomes" id="UP001398420">
    <property type="component" value="Unassembled WGS sequence"/>
</dbReference>
<accession>A0ABU9LNF4</accession>
<comment type="subcellular location">
    <subcellularLocation>
        <location evidence="1">Cell envelope</location>
    </subcellularLocation>
</comment>
<keyword evidence="5" id="KW-0175">Coiled coil</keyword>
<dbReference type="InterPro" id="IPR051313">
    <property type="entry name" value="Bact_iron-sidero_bind"/>
</dbReference>
<evidence type="ECO:0000256" key="1">
    <source>
        <dbReference type="ARBA" id="ARBA00004196"/>
    </source>
</evidence>
<keyword evidence="3" id="KW-0813">Transport</keyword>
<reference evidence="8 9" key="1">
    <citation type="submission" date="2024-04" db="EMBL/GenBank/DDBJ databases">
        <authorList>
            <person name="Wu Y.S."/>
            <person name="Zhang L."/>
        </authorList>
    </citation>
    <scope>NUCLEOTIDE SEQUENCE [LARGE SCALE GENOMIC DNA]</scope>
    <source>
        <strain evidence="8 9">KG-01</strain>
    </source>
</reference>
<comment type="similarity">
    <text evidence="2">Belongs to the bacterial solute-binding protein 8 family.</text>
</comment>
<evidence type="ECO:0000256" key="6">
    <source>
        <dbReference type="SAM" id="SignalP"/>
    </source>
</evidence>
<dbReference type="Gene3D" id="3.40.50.1980">
    <property type="entry name" value="Nitrogenase molybdenum iron protein domain"/>
    <property type="match status" value="2"/>
</dbReference>
<dbReference type="RefSeq" id="WP_068450495.1">
    <property type="nucleotide sequence ID" value="NZ_JALKQX010000006.1"/>
</dbReference>
<dbReference type="InterPro" id="IPR002491">
    <property type="entry name" value="ABC_transptr_periplasmic_BD"/>
</dbReference>
<keyword evidence="4 6" id="KW-0732">Signal</keyword>
<feature type="chain" id="PRO_5045963319" evidence="6">
    <location>
        <begin position="19"/>
        <end position="329"/>
    </location>
</feature>
<evidence type="ECO:0000256" key="5">
    <source>
        <dbReference type="SAM" id="Coils"/>
    </source>
</evidence>
<evidence type="ECO:0000259" key="7">
    <source>
        <dbReference type="PROSITE" id="PS50983"/>
    </source>
</evidence>
<dbReference type="CDD" id="cd01140">
    <property type="entry name" value="FatB"/>
    <property type="match status" value="1"/>
</dbReference>
<dbReference type="InterPro" id="IPR033870">
    <property type="entry name" value="FatB"/>
</dbReference>
<comment type="caution">
    <text evidence="8">The sequence shown here is derived from an EMBL/GenBank/DDBJ whole genome shotgun (WGS) entry which is preliminary data.</text>
</comment>
<evidence type="ECO:0000313" key="8">
    <source>
        <dbReference type="EMBL" id="MEL5988523.1"/>
    </source>
</evidence>
<evidence type="ECO:0000313" key="9">
    <source>
        <dbReference type="Proteomes" id="UP001398420"/>
    </source>
</evidence>
<feature type="signal peptide" evidence="6">
    <location>
        <begin position="1"/>
        <end position="18"/>
    </location>
</feature>
<evidence type="ECO:0000256" key="4">
    <source>
        <dbReference type="ARBA" id="ARBA00022729"/>
    </source>
</evidence>
<dbReference type="PROSITE" id="PS50983">
    <property type="entry name" value="FE_B12_PBP"/>
    <property type="match status" value="1"/>
</dbReference>
<dbReference type="Pfam" id="PF01497">
    <property type="entry name" value="Peripla_BP_2"/>
    <property type="match status" value="1"/>
</dbReference>
<keyword evidence="9" id="KW-1185">Reference proteome</keyword>
<evidence type="ECO:0000256" key="2">
    <source>
        <dbReference type="ARBA" id="ARBA00008814"/>
    </source>
</evidence>
<organism evidence="8 9">
    <name type="scientific">Kurthia gibsonii</name>
    <dbReference type="NCBI Taxonomy" id="33946"/>
    <lineage>
        <taxon>Bacteria</taxon>
        <taxon>Bacillati</taxon>
        <taxon>Bacillota</taxon>
        <taxon>Bacilli</taxon>
        <taxon>Bacillales</taxon>
        <taxon>Caryophanaceae</taxon>
        <taxon>Kurthia</taxon>
    </lineage>
</organism>
<dbReference type="PANTHER" id="PTHR30532">
    <property type="entry name" value="IRON III DICITRATE-BINDING PERIPLASMIC PROTEIN"/>
    <property type="match status" value="1"/>
</dbReference>
<proteinExistence type="inferred from homology"/>
<dbReference type="SUPFAM" id="SSF53807">
    <property type="entry name" value="Helical backbone' metal receptor"/>
    <property type="match status" value="1"/>
</dbReference>
<dbReference type="EMBL" id="JBCEWA010000006">
    <property type="protein sequence ID" value="MEL5988523.1"/>
    <property type="molecule type" value="Genomic_DNA"/>
</dbReference>
<protein>
    <submittedName>
        <fullName evidence="8">Siderophore ABC transporter substrate-binding protein</fullName>
    </submittedName>
</protein>
<gene>
    <name evidence="8" type="ORF">AAF454_08915</name>
</gene>
<feature type="coiled-coil region" evidence="5">
    <location>
        <begin position="179"/>
        <end position="206"/>
    </location>
</feature>
<name>A0ABU9LNF4_9BACL</name>